<dbReference type="OMA" id="WEAQWEG"/>
<dbReference type="eggNOG" id="ENOG502SHDG">
    <property type="taxonomic scope" value="Eukaryota"/>
</dbReference>
<feature type="compositionally biased region" description="Low complexity" evidence="1">
    <location>
        <begin position="30"/>
        <end position="41"/>
    </location>
</feature>
<proteinExistence type="predicted"/>
<gene>
    <name evidence="3" type="ORF">SERLA73DRAFT_72134</name>
</gene>
<feature type="region of interest" description="Disordered" evidence="1">
    <location>
        <begin position="23"/>
        <end position="54"/>
    </location>
</feature>
<organism evidence="4">
    <name type="scientific">Serpula lacrymans var. lacrymans (strain S7.3)</name>
    <name type="common">Dry rot fungus</name>
    <dbReference type="NCBI Taxonomy" id="936435"/>
    <lineage>
        <taxon>Eukaryota</taxon>
        <taxon>Fungi</taxon>
        <taxon>Dikarya</taxon>
        <taxon>Basidiomycota</taxon>
        <taxon>Agaricomycotina</taxon>
        <taxon>Agaricomycetes</taxon>
        <taxon>Agaricomycetidae</taxon>
        <taxon>Boletales</taxon>
        <taxon>Coniophorineae</taxon>
        <taxon>Serpulaceae</taxon>
        <taxon>Serpula</taxon>
    </lineage>
</organism>
<evidence type="ECO:0000256" key="1">
    <source>
        <dbReference type="SAM" id="MobiDB-lite"/>
    </source>
</evidence>
<dbReference type="OrthoDB" id="3350156at2759"/>
<sequence length="456" mass="49945">MDCTVSTSASTIRSFFPTIDLSSQENSNIASHPSSPRSSALPSPPDSPSESISSLPSVSSSFFFSSAAASPPHIQPHPDHAKDLTQGLIIPSLTLPAALRRPTPYGKTLGDVRLLVWGHGAEGEGSLSGMLLEDNEDIVEVGAWEETKEGAVLRASTDWIEHRDAHGLEKFEPARNVEIMKLPEHAHDDNALTISQSVLSIIQSPFHVVSDIIDPQCPPSAVLTNLLASPYSPLYTALIFITTSGKSYIIHIDVPSPAEYKLLDALALHIPMIVLPELSDNDHHSGRLHLSSFCPRSGVALRSGLFRSPETISMLRFEAAERFLRWREVEREVKNIAQSRKDVFGPAVKPKSEEPVWDKAEWEAQWDHTLSKDVTRRLREDTITARPVISMPCMSSCFDPLHFPSLFLFSLSLLEPARDRLGRSVSTFVGKVANCHLGLAMVGSLCVGIGIGFLLK</sequence>
<name>F8PRT0_SERL3</name>
<keyword evidence="2" id="KW-1133">Transmembrane helix</keyword>
<evidence type="ECO:0000256" key="2">
    <source>
        <dbReference type="SAM" id="Phobius"/>
    </source>
</evidence>
<keyword evidence="2" id="KW-0472">Membrane</keyword>
<keyword evidence="4" id="KW-1185">Reference proteome</keyword>
<dbReference type="Proteomes" id="UP000008063">
    <property type="component" value="Unassembled WGS sequence"/>
</dbReference>
<protein>
    <submittedName>
        <fullName evidence="3">Uncharacterized protein</fullName>
    </submittedName>
</protein>
<evidence type="ECO:0000313" key="3">
    <source>
        <dbReference type="EMBL" id="EGO01165.1"/>
    </source>
</evidence>
<accession>F8PRT0</accession>
<dbReference type="EMBL" id="GL945478">
    <property type="protein sequence ID" value="EGO01165.1"/>
    <property type="molecule type" value="Genomic_DNA"/>
</dbReference>
<dbReference type="AlphaFoldDB" id="F8PRT0"/>
<evidence type="ECO:0000313" key="4">
    <source>
        <dbReference type="Proteomes" id="UP000008063"/>
    </source>
</evidence>
<dbReference type="HOGENOM" id="CLU_020369_0_0_1"/>
<reference evidence="4" key="1">
    <citation type="journal article" date="2011" name="Science">
        <title>The plant cell wall-decomposing machinery underlies the functional diversity of forest fungi.</title>
        <authorList>
            <person name="Eastwood D.C."/>
            <person name="Floudas D."/>
            <person name="Binder M."/>
            <person name="Majcherczyk A."/>
            <person name="Schneider P."/>
            <person name="Aerts A."/>
            <person name="Asiegbu F.O."/>
            <person name="Baker S.E."/>
            <person name="Barry K."/>
            <person name="Bendiksby M."/>
            <person name="Blumentritt M."/>
            <person name="Coutinho P.M."/>
            <person name="Cullen D."/>
            <person name="de Vries R.P."/>
            <person name="Gathman A."/>
            <person name="Goodell B."/>
            <person name="Henrissat B."/>
            <person name="Ihrmark K."/>
            <person name="Kauserud H."/>
            <person name="Kohler A."/>
            <person name="LaButti K."/>
            <person name="Lapidus A."/>
            <person name="Lavin J.L."/>
            <person name="Lee Y.-H."/>
            <person name="Lindquist E."/>
            <person name="Lilly W."/>
            <person name="Lucas S."/>
            <person name="Morin E."/>
            <person name="Murat C."/>
            <person name="Oguiza J.A."/>
            <person name="Park J."/>
            <person name="Pisabarro A.G."/>
            <person name="Riley R."/>
            <person name="Rosling A."/>
            <person name="Salamov A."/>
            <person name="Schmidt O."/>
            <person name="Schmutz J."/>
            <person name="Skrede I."/>
            <person name="Stenlid J."/>
            <person name="Wiebenga A."/>
            <person name="Xie X."/>
            <person name="Kuees U."/>
            <person name="Hibbett D.S."/>
            <person name="Hoffmeister D."/>
            <person name="Hoegberg N."/>
            <person name="Martin F."/>
            <person name="Grigoriev I.V."/>
            <person name="Watkinson S.C."/>
        </authorList>
    </citation>
    <scope>NUCLEOTIDE SEQUENCE [LARGE SCALE GENOMIC DNA]</scope>
    <source>
        <strain evidence="4">strain S7.3</strain>
    </source>
</reference>
<keyword evidence="2" id="KW-0812">Transmembrane</keyword>
<feature type="transmembrane region" description="Helical" evidence="2">
    <location>
        <begin position="437"/>
        <end position="455"/>
    </location>
</feature>
<dbReference type="InParanoid" id="F8PRT0"/>